<dbReference type="SUPFAM" id="SSF50978">
    <property type="entry name" value="WD40 repeat-like"/>
    <property type="match status" value="1"/>
</dbReference>
<dbReference type="Gene3D" id="2.130.10.10">
    <property type="entry name" value="YVTN repeat-like/Quinoprotein amine dehydrogenase"/>
    <property type="match status" value="2"/>
</dbReference>
<name>A0A7S4BKM3_CHRCT</name>
<dbReference type="GO" id="GO:0005774">
    <property type="term" value="C:vacuolar membrane"/>
    <property type="evidence" value="ECO:0007669"/>
    <property type="project" value="TreeGrafter"/>
</dbReference>
<dbReference type="GO" id="GO:0034198">
    <property type="term" value="P:cellular response to amino acid starvation"/>
    <property type="evidence" value="ECO:0007669"/>
    <property type="project" value="TreeGrafter"/>
</dbReference>
<dbReference type="SMART" id="SM00320">
    <property type="entry name" value="WD40"/>
    <property type="match status" value="2"/>
</dbReference>
<reference evidence="2" key="1">
    <citation type="submission" date="2021-01" db="EMBL/GenBank/DDBJ databases">
        <authorList>
            <person name="Corre E."/>
            <person name="Pelletier E."/>
            <person name="Niang G."/>
            <person name="Scheremetjew M."/>
            <person name="Finn R."/>
            <person name="Kale V."/>
            <person name="Holt S."/>
            <person name="Cochrane G."/>
            <person name="Meng A."/>
            <person name="Brown T."/>
            <person name="Cohen L."/>
        </authorList>
    </citation>
    <scope>NUCLEOTIDE SEQUENCE</scope>
    <source>
        <strain evidence="2">CCMP645</strain>
    </source>
</reference>
<evidence type="ECO:0000313" key="2">
    <source>
        <dbReference type="EMBL" id="CAE0769000.1"/>
    </source>
</evidence>
<proteinExistence type="predicted"/>
<gene>
    <name evidence="2" type="ORF">PCAR00345_LOCUS21612</name>
</gene>
<feature type="repeat" description="WD" evidence="1">
    <location>
        <begin position="215"/>
        <end position="253"/>
    </location>
</feature>
<dbReference type="PANTHER" id="PTHR46170">
    <property type="entry name" value="GATOR COMPLEX PROTEIN WDR59"/>
    <property type="match status" value="1"/>
</dbReference>
<dbReference type="GO" id="GO:1904263">
    <property type="term" value="P:positive regulation of TORC1 signaling"/>
    <property type="evidence" value="ECO:0007669"/>
    <property type="project" value="TreeGrafter"/>
</dbReference>
<dbReference type="InterPro" id="IPR001680">
    <property type="entry name" value="WD40_rpt"/>
</dbReference>
<dbReference type="PROSITE" id="PS50082">
    <property type="entry name" value="WD_REPEATS_2"/>
    <property type="match status" value="1"/>
</dbReference>
<evidence type="ECO:0000256" key="1">
    <source>
        <dbReference type="PROSITE-ProRule" id="PRU00221"/>
    </source>
</evidence>
<dbReference type="InterPro" id="IPR036322">
    <property type="entry name" value="WD40_repeat_dom_sf"/>
</dbReference>
<dbReference type="AlphaFoldDB" id="A0A7S4BKM3"/>
<protein>
    <recommendedName>
        <fullName evidence="3">Peroxin-7</fullName>
    </recommendedName>
</protein>
<sequence>MLQRLAVRIDRASGGALAVDSSGTCAVLGGRRALCLVELDWPWEPSRVLNLSNGGDVIALEWQNQSHRRQVVACAESFGSLRLYDVSASSCAAALVATGVIETEKGAADSAQESHAVDAVGWCPNDGNLLAVHAANGSAALWDIRSPSAMLSAANLLGGVPTEPKGAGVSASASHPACQGAICWSARSGYCLAFSRDGEVVTVDVRVQSRPLAHFAAHGSSVHSLDWRSSLLSGDADGDVKLWHAEAEAAVQPQCVRWLRSGLPLGQSALLGGEARLAQHDPARQRAAHFTLRHIKGSTPFLSAASPMPSTCPRERLVVLSERPPERFKYSHFTLFRDTFTYNRVVRGEPLPFSCASCAGTSRRLSGSERAA</sequence>
<dbReference type="InterPro" id="IPR015943">
    <property type="entry name" value="WD40/YVTN_repeat-like_dom_sf"/>
</dbReference>
<keyword evidence="1" id="KW-0853">WD repeat</keyword>
<dbReference type="GO" id="GO:0035859">
    <property type="term" value="C:Seh1-associated complex"/>
    <property type="evidence" value="ECO:0007669"/>
    <property type="project" value="TreeGrafter"/>
</dbReference>
<dbReference type="PANTHER" id="PTHR46170:SF1">
    <property type="entry name" value="GATOR COMPLEX PROTEIN WDR59"/>
    <property type="match status" value="1"/>
</dbReference>
<organism evidence="2">
    <name type="scientific">Chrysotila carterae</name>
    <name type="common">Marine alga</name>
    <name type="synonym">Syracosphaera carterae</name>
    <dbReference type="NCBI Taxonomy" id="13221"/>
    <lineage>
        <taxon>Eukaryota</taxon>
        <taxon>Haptista</taxon>
        <taxon>Haptophyta</taxon>
        <taxon>Prymnesiophyceae</taxon>
        <taxon>Isochrysidales</taxon>
        <taxon>Isochrysidaceae</taxon>
        <taxon>Chrysotila</taxon>
    </lineage>
</organism>
<evidence type="ECO:0008006" key="3">
    <source>
        <dbReference type="Google" id="ProtNLM"/>
    </source>
</evidence>
<dbReference type="GO" id="GO:0035591">
    <property type="term" value="F:signaling adaptor activity"/>
    <property type="evidence" value="ECO:0007669"/>
    <property type="project" value="TreeGrafter"/>
</dbReference>
<dbReference type="EMBL" id="HBIZ01033891">
    <property type="protein sequence ID" value="CAE0769000.1"/>
    <property type="molecule type" value="Transcribed_RNA"/>
</dbReference>
<accession>A0A7S4BKM3</accession>
<dbReference type="PROSITE" id="PS50294">
    <property type="entry name" value="WD_REPEATS_REGION"/>
    <property type="match status" value="1"/>
</dbReference>
<dbReference type="InterPro" id="IPR049567">
    <property type="entry name" value="WDR59-like"/>
</dbReference>